<evidence type="ECO:0000313" key="3">
    <source>
        <dbReference type="Proteomes" id="UP001138768"/>
    </source>
</evidence>
<dbReference type="EMBL" id="NRRY01000003">
    <property type="protein sequence ID" value="MBK1617303.1"/>
    <property type="molecule type" value="Genomic_DNA"/>
</dbReference>
<reference evidence="2 3" key="1">
    <citation type="journal article" date="2020" name="Microorganisms">
        <title>Osmotic Adaptation and Compatible Solute Biosynthesis of Phototrophic Bacteria as Revealed from Genome Analyses.</title>
        <authorList>
            <person name="Imhoff J.F."/>
            <person name="Rahn T."/>
            <person name="Kunzel S."/>
            <person name="Keller A."/>
            <person name="Neulinger S.C."/>
        </authorList>
    </citation>
    <scope>NUCLEOTIDE SEQUENCE [LARGE SCALE GENOMIC DNA]</scope>
    <source>
        <strain evidence="2 3">DSM 25653</strain>
    </source>
</reference>
<dbReference type="AlphaFoldDB" id="A0A9X0W5C2"/>
<evidence type="ECO:0000256" key="1">
    <source>
        <dbReference type="SAM" id="MobiDB-lite"/>
    </source>
</evidence>
<protein>
    <recommendedName>
        <fullName evidence="4">Lipoprotein</fullName>
    </recommendedName>
</protein>
<sequence length="106" mass="11017">MMTMTDERLSTARPFATLTKIGVGLLASAALTLAAGCNGTDMGTLEEQGLQEPKQPEWNYKQPQTPQAPNPNPSAGGTMGNPNDGALYGAPGDEPVGDLTDGQSQR</sequence>
<dbReference type="Proteomes" id="UP001138768">
    <property type="component" value="Unassembled WGS sequence"/>
</dbReference>
<gene>
    <name evidence="2" type="ORF">CKO42_02310</name>
</gene>
<keyword evidence="3" id="KW-1185">Reference proteome</keyword>
<evidence type="ECO:0000313" key="2">
    <source>
        <dbReference type="EMBL" id="MBK1617303.1"/>
    </source>
</evidence>
<evidence type="ECO:0008006" key="4">
    <source>
        <dbReference type="Google" id="ProtNLM"/>
    </source>
</evidence>
<name>A0A9X0W5C2_9GAMM</name>
<proteinExistence type="predicted"/>
<feature type="region of interest" description="Disordered" evidence="1">
    <location>
        <begin position="38"/>
        <end position="106"/>
    </location>
</feature>
<comment type="caution">
    <text evidence="2">The sequence shown here is derived from an EMBL/GenBank/DDBJ whole genome shotgun (WGS) entry which is preliminary data.</text>
</comment>
<accession>A0A9X0W5C2</accession>
<organism evidence="2 3">
    <name type="scientific">Lamprobacter modestohalophilus</name>
    <dbReference type="NCBI Taxonomy" id="1064514"/>
    <lineage>
        <taxon>Bacteria</taxon>
        <taxon>Pseudomonadati</taxon>
        <taxon>Pseudomonadota</taxon>
        <taxon>Gammaproteobacteria</taxon>
        <taxon>Chromatiales</taxon>
        <taxon>Chromatiaceae</taxon>
        <taxon>Lamprobacter</taxon>
    </lineage>
</organism>